<feature type="region of interest" description="Disordered" evidence="1">
    <location>
        <begin position="291"/>
        <end position="360"/>
    </location>
</feature>
<evidence type="ECO:0000256" key="1">
    <source>
        <dbReference type="SAM" id="MobiDB-lite"/>
    </source>
</evidence>
<dbReference type="STRING" id="946122.A0A0C2WRS9"/>
<dbReference type="Proteomes" id="UP000054549">
    <property type="component" value="Unassembled WGS sequence"/>
</dbReference>
<dbReference type="InParanoid" id="A0A0C2WRS9"/>
<feature type="compositionally biased region" description="Low complexity" evidence="1">
    <location>
        <begin position="339"/>
        <end position="350"/>
    </location>
</feature>
<accession>A0A0C2WRS9</accession>
<reference evidence="2 3" key="1">
    <citation type="submission" date="2014-04" db="EMBL/GenBank/DDBJ databases">
        <title>Evolutionary Origins and Diversification of the Mycorrhizal Mutualists.</title>
        <authorList>
            <consortium name="DOE Joint Genome Institute"/>
            <consortium name="Mycorrhizal Genomics Consortium"/>
            <person name="Kohler A."/>
            <person name="Kuo A."/>
            <person name="Nagy L.G."/>
            <person name="Floudas D."/>
            <person name="Copeland A."/>
            <person name="Barry K.W."/>
            <person name="Cichocki N."/>
            <person name="Veneault-Fourrey C."/>
            <person name="LaButti K."/>
            <person name="Lindquist E.A."/>
            <person name="Lipzen A."/>
            <person name="Lundell T."/>
            <person name="Morin E."/>
            <person name="Murat C."/>
            <person name="Riley R."/>
            <person name="Ohm R."/>
            <person name="Sun H."/>
            <person name="Tunlid A."/>
            <person name="Henrissat B."/>
            <person name="Grigoriev I.V."/>
            <person name="Hibbett D.S."/>
            <person name="Martin F."/>
        </authorList>
    </citation>
    <scope>NUCLEOTIDE SEQUENCE [LARGE SCALE GENOMIC DNA]</scope>
    <source>
        <strain evidence="2 3">Koide BX008</strain>
    </source>
</reference>
<name>A0A0C2WRS9_AMAMK</name>
<dbReference type="EMBL" id="KN818315">
    <property type="protein sequence ID" value="KIL59456.1"/>
    <property type="molecule type" value="Genomic_DNA"/>
</dbReference>
<protein>
    <submittedName>
        <fullName evidence="2">Uncharacterized protein</fullName>
    </submittedName>
</protein>
<keyword evidence="3" id="KW-1185">Reference proteome</keyword>
<organism evidence="2 3">
    <name type="scientific">Amanita muscaria (strain Koide BX008)</name>
    <dbReference type="NCBI Taxonomy" id="946122"/>
    <lineage>
        <taxon>Eukaryota</taxon>
        <taxon>Fungi</taxon>
        <taxon>Dikarya</taxon>
        <taxon>Basidiomycota</taxon>
        <taxon>Agaricomycotina</taxon>
        <taxon>Agaricomycetes</taxon>
        <taxon>Agaricomycetidae</taxon>
        <taxon>Agaricales</taxon>
        <taxon>Pluteineae</taxon>
        <taxon>Amanitaceae</taxon>
        <taxon>Amanita</taxon>
    </lineage>
</organism>
<gene>
    <name evidence="2" type="ORF">M378DRAFT_14792</name>
</gene>
<sequence length="451" mass="49811">MPLALPTRSVVPTVFSGIRLSLELHIYSPSVKVQKANRIGGSVVPVFTENDGVEGKVILDPSCHHSGVVSITVEGALRYRISSKGTDPGSPTDADGKHVFVSTSTTMTVFPNLPPRPTTPFRSAFMGKQLSVSSIPTNFVSAERIYPFSIRLPRAETLPPTIASFTRAEGSVSEEFEISYTVIADWQPNDTPTDSPSKLEVPIHFEPKNDDSFPLPHEPWLEMPLRSDHPVSYRCAVTLPTSITFPRGTSLPFFVVFTTQPRSPALAREIATDAAVSVFLLRKITMADQVILPPTPPETPVSASHETDNKSNILRNVRSFSFRPKTPQKASPDRYQLESPSDSSSSSPCPFREKPLPRLPTQTVFTNTQTLRVHVKDGFPKRPRHPQDSRKHPTLEEMAQLPDGLYRSTIPLAENLLPSIEIAGLSVKYYLDVSVSFGQDDLRARIPVRVL</sequence>
<proteinExistence type="predicted"/>
<evidence type="ECO:0000313" key="3">
    <source>
        <dbReference type="Proteomes" id="UP000054549"/>
    </source>
</evidence>
<dbReference type="HOGENOM" id="CLU_556734_0_0_1"/>
<dbReference type="AlphaFoldDB" id="A0A0C2WRS9"/>
<evidence type="ECO:0000313" key="2">
    <source>
        <dbReference type="EMBL" id="KIL59456.1"/>
    </source>
</evidence>
<dbReference type="OrthoDB" id="3259897at2759"/>